<sequence length="78" mass="9148">MARVNFTKEEFVGNSDRYKIEFKKAEIGEGVDLIVERINANGEYELIQPEISRTNDNIFIFWSEPFDGRIVSDEYKLL</sequence>
<evidence type="ECO:0000313" key="1">
    <source>
        <dbReference type="EMBL" id="RKT01971.1"/>
    </source>
</evidence>
<comment type="caution">
    <text evidence="1">The sequence shown here is derived from an EMBL/GenBank/DDBJ whole genome shotgun (WGS) entry which is preliminary data.</text>
</comment>
<evidence type="ECO:0000313" key="2">
    <source>
        <dbReference type="Proteomes" id="UP000272428"/>
    </source>
</evidence>
<dbReference type="RefSeq" id="WP_121460840.1">
    <property type="nucleotide sequence ID" value="NZ_RBXB01000001.1"/>
</dbReference>
<proteinExistence type="predicted"/>
<dbReference type="OrthoDB" id="1272128at2"/>
<protein>
    <recommendedName>
        <fullName evidence="3">Glutathione synthase</fullName>
    </recommendedName>
</protein>
<organism evidence="1 2">
    <name type="scientific">Chryseobacterium defluvii</name>
    <dbReference type="NCBI Taxonomy" id="160396"/>
    <lineage>
        <taxon>Bacteria</taxon>
        <taxon>Pseudomonadati</taxon>
        <taxon>Bacteroidota</taxon>
        <taxon>Flavobacteriia</taxon>
        <taxon>Flavobacteriales</taxon>
        <taxon>Weeksellaceae</taxon>
        <taxon>Chryseobacterium group</taxon>
        <taxon>Chryseobacterium</taxon>
    </lineage>
</organism>
<name>A0A495SNW3_9FLAO</name>
<keyword evidence="2" id="KW-1185">Reference proteome</keyword>
<reference evidence="1 2" key="1">
    <citation type="submission" date="2018-10" db="EMBL/GenBank/DDBJ databases">
        <title>Genomic Encyclopedia of Archaeal and Bacterial Type Strains, Phase II (KMG-II): from individual species to whole genera.</title>
        <authorList>
            <person name="Goeker M."/>
        </authorList>
    </citation>
    <scope>NUCLEOTIDE SEQUENCE [LARGE SCALE GENOMIC DNA]</scope>
    <source>
        <strain evidence="1 2">DSM 14219</strain>
    </source>
</reference>
<dbReference type="EMBL" id="RBXB01000001">
    <property type="protein sequence ID" value="RKT01971.1"/>
    <property type="molecule type" value="Genomic_DNA"/>
</dbReference>
<gene>
    <name evidence="1" type="ORF">BCF58_1203</name>
</gene>
<accession>A0A495SNW3</accession>
<dbReference type="Proteomes" id="UP000272428">
    <property type="component" value="Unassembled WGS sequence"/>
</dbReference>
<dbReference type="AlphaFoldDB" id="A0A495SNW3"/>
<evidence type="ECO:0008006" key="3">
    <source>
        <dbReference type="Google" id="ProtNLM"/>
    </source>
</evidence>